<keyword evidence="5" id="KW-0472">Membrane</keyword>
<dbReference type="GO" id="GO:0035556">
    <property type="term" value="P:intracellular signal transduction"/>
    <property type="evidence" value="ECO:0007669"/>
    <property type="project" value="InterPro"/>
</dbReference>
<comment type="similarity">
    <text evidence="7">Belongs to the adenylyl cyclase class-4/guanylyl cyclase family.</text>
</comment>
<dbReference type="GO" id="GO:0000166">
    <property type="term" value="F:nucleotide binding"/>
    <property type="evidence" value="ECO:0007669"/>
    <property type="project" value="UniProtKB-KW"/>
</dbReference>
<keyword evidence="2" id="KW-0812">Transmembrane</keyword>
<dbReference type="InterPro" id="IPR029787">
    <property type="entry name" value="Nucleotide_cyclase"/>
</dbReference>
<evidence type="ECO:0000256" key="7">
    <source>
        <dbReference type="RuleBase" id="RU000405"/>
    </source>
</evidence>
<feature type="region of interest" description="Disordered" evidence="8">
    <location>
        <begin position="754"/>
        <end position="775"/>
    </location>
</feature>
<proteinExistence type="inferred from homology"/>
<evidence type="ECO:0000256" key="3">
    <source>
        <dbReference type="ARBA" id="ARBA00022741"/>
    </source>
</evidence>
<evidence type="ECO:0000313" key="10">
    <source>
        <dbReference type="EMBL" id="GIL58011.1"/>
    </source>
</evidence>
<evidence type="ECO:0000256" key="2">
    <source>
        <dbReference type="ARBA" id="ARBA00022692"/>
    </source>
</evidence>
<keyword evidence="3" id="KW-0547">Nucleotide-binding</keyword>
<dbReference type="GO" id="GO:0001653">
    <property type="term" value="F:peptide receptor activity"/>
    <property type="evidence" value="ECO:0007669"/>
    <property type="project" value="TreeGrafter"/>
</dbReference>
<feature type="region of interest" description="Disordered" evidence="8">
    <location>
        <begin position="1051"/>
        <end position="1094"/>
    </location>
</feature>
<organism evidence="10 11">
    <name type="scientific">Volvox africanus</name>
    <dbReference type="NCBI Taxonomy" id="51714"/>
    <lineage>
        <taxon>Eukaryota</taxon>
        <taxon>Viridiplantae</taxon>
        <taxon>Chlorophyta</taxon>
        <taxon>core chlorophytes</taxon>
        <taxon>Chlorophyceae</taxon>
        <taxon>CS clade</taxon>
        <taxon>Chlamydomonadales</taxon>
        <taxon>Volvocaceae</taxon>
        <taxon>Volvox</taxon>
    </lineage>
</organism>
<evidence type="ECO:0000256" key="4">
    <source>
        <dbReference type="ARBA" id="ARBA00022989"/>
    </source>
</evidence>
<dbReference type="InterPro" id="IPR018297">
    <property type="entry name" value="A/G_cyclase_CS"/>
</dbReference>
<evidence type="ECO:0000256" key="6">
    <source>
        <dbReference type="ARBA" id="ARBA00023239"/>
    </source>
</evidence>
<dbReference type="PROSITE" id="PS00452">
    <property type="entry name" value="GUANYLATE_CYCLASE_1"/>
    <property type="match status" value="1"/>
</dbReference>
<name>A0A8J4BB96_9CHLO</name>
<feature type="region of interest" description="Disordered" evidence="8">
    <location>
        <begin position="345"/>
        <end position="365"/>
    </location>
</feature>
<dbReference type="GO" id="GO:0004016">
    <property type="term" value="F:adenylate cyclase activity"/>
    <property type="evidence" value="ECO:0007669"/>
    <property type="project" value="TreeGrafter"/>
</dbReference>
<gene>
    <name evidence="10" type="ORF">Vafri_13200</name>
</gene>
<dbReference type="PANTHER" id="PTHR11920">
    <property type="entry name" value="GUANYLYL CYCLASE"/>
    <property type="match status" value="1"/>
</dbReference>
<evidence type="ECO:0000256" key="8">
    <source>
        <dbReference type="SAM" id="MobiDB-lite"/>
    </source>
</evidence>
<dbReference type="PROSITE" id="PS50125">
    <property type="entry name" value="GUANYLATE_CYCLASE_2"/>
    <property type="match status" value="1"/>
</dbReference>
<dbReference type="Pfam" id="PF00211">
    <property type="entry name" value="Guanylate_cyc"/>
    <property type="match status" value="1"/>
</dbReference>
<keyword evidence="6 7" id="KW-0456">Lyase</keyword>
<feature type="compositionally biased region" description="Low complexity" evidence="8">
    <location>
        <begin position="1074"/>
        <end position="1092"/>
    </location>
</feature>
<reference evidence="10" key="1">
    <citation type="journal article" date="2021" name="Proc. Natl. Acad. Sci. U.S.A.">
        <title>Three genomes in the algal genus Volvox reveal the fate of a haploid sex-determining region after a transition to homothallism.</title>
        <authorList>
            <person name="Yamamoto K."/>
            <person name="Hamaji T."/>
            <person name="Kawai-Toyooka H."/>
            <person name="Matsuzaki R."/>
            <person name="Takahashi F."/>
            <person name="Nishimura Y."/>
            <person name="Kawachi M."/>
            <person name="Noguchi H."/>
            <person name="Minakuchi Y."/>
            <person name="Umen J.G."/>
            <person name="Toyoda A."/>
            <person name="Nozaki H."/>
        </authorList>
    </citation>
    <scope>NUCLEOTIDE SEQUENCE</scope>
    <source>
        <strain evidence="10">NIES-3780</strain>
    </source>
</reference>
<dbReference type="FunFam" id="3.30.70.1230:FF:000057">
    <property type="entry name" value="Guanylate cyclase"/>
    <property type="match status" value="1"/>
</dbReference>
<accession>A0A8J4BB96</accession>
<evidence type="ECO:0000256" key="5">
    <source>
        <dbReference type="ARBA" id="ARBA00023136"/>
    </source>
</evidence>
<dbReference type="PANTHER" id="PTHR11920:SF335">
    <property type="entry name" value="GUANYLATE CYCLASE"/>
    <property type="match status" value="1"/>
</dbReference>
<protein>
    <recommendedName>
        <fullName evidence="9">Guanylate cyclase domain-containing protein</fullName>
    </recommendedName>
</protein>
<dbReference type="GO" id="GO:0005886">
    <property type="term" value="C:plasma membrane"/>
    <property type="evidence" value="ECO:0007669"/>
    <property type="project" value="TreeGrafter"/>
</dbReference>
<comment type="caution">
    <text evidence="10">The sequence shown here is derived from an EMBL/GenBank/DDBJ whole genome shotgun (WGS) entry which is preliminary data.</text>
</comment>
<dbReference type="CDD" id="cd07302">
    <property type="entry name" value="CHD"/>
    <property type="match status" value="1"/>
</dbReference>
<keyword evidence="11" id="KW-1185">Reference proteome</keyword>
<evidence type="ECO:0000313" key="11">
    <source>
        <dbReference type="Proteomes" id="UP000747399"/>
    </source>
</evidence>
<dbReference type="Proteomes" id="UP000747399">
    <property type="component" value="Unassembled WGS sequence"/>
</dbReference>
<sequence length="1490" mass="154882">MHATGINGGGNTSAADEAMVSDSPNMEQLPGTLYSRQPTNCWNQVLDFEASWERLMVLHPAPSSANDGHHLAVLPRPASQTVTAPTHTTTTTTAAVANATAAALGAATAPPLGTHAHGGMNACGYSSSDSVAALHHISAPGVQCWSGSARASTPAAATTSSRATVVEAASLSVTTMSGGAAGSSLLASSSSYLQKASIPNKRIRSNTESFGGPTRTTVMPAVPEAAAATTDDDESLLMMLLQGTTTAAPSNIASNELVIGPAPLQNTDIVYGTNFKGSLASVHTAASRLAPHQPAGGLAVTGGGGGGGQISPTSYNPTMSRAILSADDVPNGSISTRTSLWARFPVQGGRSNHGGTSGKGSSSEAMGAGAALVPRIATTGSANGMLGVAAVAAAAVSEVGNNDCTGTRSLELCSGHSLRHQPSLWLSQQTSFHGADAVMISRGSPFPDGQQQGGPAAGDSVLAIASRAGSSRGVQQQNAQNTTLNPLFKTTTTTTADTIANGRAYSTSGMGAGGRSTAGHVLSPPLRQSIELRRTALGLCQTFTSTSSASSRACGGSIGASENPLSTSTWALLAADGHGCTGRGGNQLLRHNNSFCAAILRAGRHRQQQQFHPSTPPTQQLIDARMAMGSSPSRPWPCSVDVTRSCRSSTGMKSLSVIPTAGTMATSSTSGDGCARPFTSPRPFRGVKKIETAGGDVRWNNDPDVPLVGAGAQLLQTPPQPLFVSQSMEAIKEIQGSRLPNDKGATTITMLEPNKELVSSSGPDRMSSSSSAGGDLLVTSNTILSTTIATAVAAMLPAEGEPAKPQQRPRLLAFNRSSSSHAPASQAQEETPEVTLLKASLLEMKPAVPKALSAAHASATLLLQMENRPGDMYASSPRMSTSNTMPTSMLECSRLSLRNHEQCHQELLLDEVCTQIQGIDPAIGQEWGELQQRNEQQQHMKISKEMEVDLLADATATHIPAMAITTCCVHQDKVAALLAAPSRSDATSNGQIKAAADEDHAAQQGDGMLQEVEFSLARNGGSQLGEEQEQRDRVALGESLNRAGVSHANMEGHAANHPRDDHDGSSGDNGGKGSSNNNGHNNPEMNGRNNNGYCVNGGDHVHKHTDGDSEEDSSGSSCCWHEVSITLLDGDCKAAAGVNDEPMLLLMQTDVTARVRAERRIARVLEAEHQLLESIFPRHVLELAATTAQNGDDRGGGAARYRLAQLPLPQNSASTATYHPMVTVLFADIKGFTSLCHQIPATRVMDFLNNLYLRLDTLLDVYGVYKVETIGDCYMVAGGLMIRDADGFMAVRGPGSVDELHAAKVMAFAKAMLREASRVLLPTTRRPVEMRIGLHSGPVMSGIVGSKMPRFCLFGDTVNTASRMESTCTPGSIHVSATTAALLPAEEWEPTGGVQVKGIGVMSTFRWQGDLQEHERTSLGLGVGKGSGSGILSTAAAALTAHSNNNKNGGVGVIKRTSAGTLRTVRPRRASTIVVLSSTVSSNDIGGTYS</sequence>
<dbReference type="EMBL" id="BNCO01000029">
    <property type="protein sequence ID" value="GIL58011.1"/>
    <property type="molecule type" value="Genomic_DNA"/>
</dbReference>
<evidence type="ECO:0000256" key="1">
    <source>
        <dbReference type="ARBA" id="ARBA00004370"/>
    </source>
</evidence>
<dbReference type="InterPro" id="IPR001054">
    <property type="entry name" value="A/G_cyclase"/>
</dbReference>
<dbReference type="GO" id="GO:0007168">
    <property type="term" value="P:receptor guanylyl cyclase signaling pathway"/>
    <property type="evidence" value="ECO:0007669"/>
    <property type="project" value="TreeGrafter"/>
</dbReference>
<keyword evidence="4" id="KW-1133">Transmembrane helix</keyword>
<dbReference type="SMART" id="SM00044">
    <property type="entry name" value="CYCc"/>
    <property type="match status" value="1"/>
</dbReference>
<dbReference type="GO" id="GO:0004383">
    <property type="term" value="F:guanylate cyclase activity"/>
    <property type="evidence" value="ECO:0007669"/>
    <property type="project" value="TreeGrafter"/>
</dbReference>
<dbReference type="SUPFAM" id="SSF55073">
    <property type="entry name" value="Nucleotide cyclase"/>
    <property type="match status" value="1"/>
</dbReference>
<feature type="domain" description="Guanylate cyclase" evidence="9">
    <location>
        <begin position="1223"/>
        <end position="1365"/>
    </location>
</feature>
<feature type="region of interest" description="Disordered" evidence="8">
    <location>
        <begin position="982"/>
        <end position="1005"/>
    </location>
</feature>
<dbReference type="InterPro" id="IPR050401">
    <property type="entry name" value="Cyclic_nucleotide_synthase"/>
</dbReference>
<feature type="compositionally biased region" description="Low complexity" evidence="8">
    <location>
        <begin position="759"/>
        <end position="774"/>
    </location>
</feature>
<evidence type="ECO:0000259" key="9">
    <source>
        <dbReference type="PROSITE" id="PS50125"/>
    </source>
</evidence>
<comment type="subcellular location">
    <subcellularLocation>
        <location evidence="1">Membrane</location>
    </subcellularLocation>
</comment>
<dbReference type="Gene3D" id="3.30.70.1230">
    <property type="entry name" value="Nucleotide cyclase"/>
    <property type="match status" value="1"/>
</dbReference>